<keyword evidence="5" id="KW-1185">Reference proteome</keyword>
<dbReference type="EMBL" id="MU151232">
    <property type="protein sequence ID" value="KAF9446712.1"/>
    <property type="molecule type" value="Genomic_DNA"/>
</dbReference>
<reference evidence="4" key="1">
    <citation type="submission" date="2020-11" db="EMBL/GenBank/DDBJ databases">
        <authorList>
            <consortium name="DOE Joint Genome Institute"/>
            <person name="Ahrendt S."/>
            <person name="Riley R."/>
            <person name="Andreopoulos W."/>
            <person name="Labutti K."/>
            <person name="Pangilinan J."/>
            <person name="Ruiz-Duenas F.J."/>
            <person name="Barrasa J.M."/>
            <person name="Sanchez-Garcia M."/>
            <person name="Camarero S."/>
            <person name="Miyauchi S."/>
            <person name="Serrano A."/>
            <person name="Linde D."/>
            <person name="Babiker R."/>
            <person name="Drula E."/>
            <person name="Ayuso-Fernandez I."/>
            <person name="Pacheco R."/>
            <person name="Padilla G."/>
            <person name="Ferreira P."/>
            <person name="Barriuso J."/>
            <person name="Kellner H."/>
            <person name="Castanera R."/>
            <person name="Alfaro M."/>
            <person name="Ramirez L."/>
            <person name="Pisabarro A.G."/>
            <person name="Kuo A."/>
            <person name="Tritt A."/>
            <person name="Lipzen A."/>
            <person name="He G."/>
            <person name="Yan M."/>
            <person name="Ng V."/>
            <person name="Cullen D."/>
            <person name="Martin F."/>
            <person name="Rosso M.-N."/>
            <person name="Henrissat B."/>
            <person name="Hibbett D."/>
            <person name="Martinez A.T."/>
            <person name="Grigoriev I.V."/>
        </authorList>
    </citation>
    <scope>NUCLEOTIDE SEQUENCE</scope>
    <source>
        <strain evidence="4">MF-IS2</strain>
    </source>
</reference>
<evidence type="ECO:0000313" key="5">
    <source>
        <dbReference type="Proteomes" id="UP000807342"/>
    </source>
</evidence>
<accession>A0A9P5XB10</accession>
<evidence type="ECO:0000259" key="3">
    <source>
        <dbReference type="Pfam" id="PF20152"/>
    </source>
</evidence>
<dbReference type="AlphaFoldDB" id="A0A9P5XB10"/>
<protein>
    <recommendedName>
        <fullName evidence="3">DUF6534 domain-containing protein</fullName>
    </recommendedName>
</protein>
<evidence type="ECO:0000313" key="4">
    <source>
        <dbReference type="EMBL" id="KAF9446712.1"/>
    </source>
</evidence>
<keyword evidence="2" id="KW-0472">Membrane</keyword>
<keyword evidence="2" id="KW-0812">Transmembrane</keyword>
<dbReference type="InterPro" id="IPR045339">
    <property type="entry name" value="DUF6534"/>
</dbReference>
<feature type="region of interest" description="Disordered" evidence="1">
    <location>
        <begin position="317"/>
        <end position="338"/>
    </location>
</feature>
<feature type="region of interest" description="Disordered" evidence="1">
    <location>
        <begin position="267"/>
        <end position="300"/>
    </location>
</feature>
<feature type="transmembrane region" description="Helical" evidence="2">
    <location>
        <begin position="87"/>
        <end position="107"/>
    </location>
</feature>
<name>A0A9P5XB10_9AGAR</name>
<evidence type="ECO:0000256" key="1">
    <source>
        <dbReference type="SAM" id="MobiDB-lite"/>
    </source>
</evidence>
<feature type="transmembrane region" description="Helical" evidence="2">
    <location>
        <begin position="159"/>
        <end position="182"/>
    </location>
</feature>
<evidence type="ECO:0000256" key="2">
    <source>
        <dbReference type="SAM" id="Phobius"/>
    </source>
</evidence>
<feature type="transmembrane region" description="Helical" evidence="2">
    <location>
        <begin position="202"/>
        <end position="224"/>
    </location>
</feature>
<comment type="caution">
    <text evidence="4">The sequence shown here is derived from an EMBL/GenBank/DDBJ whole genome shotgun (WGS) entry which is preliminary data.</text>
</comment>
<proteinExistence type="predicted"/>
<feature type="transmembrane region" description="Helical" evidence="2">
    <location>
        <begin position="12"/>
        <end position="35"/>
    </location>
</feature>
<dbReference type="Proteomes" id="UP000807342">
    <property type="component" value="Unassembled WGS sequence"/>
</dbReference>
<feature type="compositionally biased region" description="Basic residues" evidence="1">
    <location>
        <begin position="282"/>
        <end position="293"/>
    </location>
</feature>
<dbReference type="OrthoDB" id="3231781at2759"/>
<organism evidence="4 5">
    <name type="scientific">Macrolepiota fuliginosa MF-IS2</name>
    <dbReference type="NCBI Taxonomy" id="1400762"/>
    <lineage>
        <taxon>Eukaryota</taxon>
        <taxon>Fungi</taxon>
        <taxon>Dikarya</taxon>
        <taxon>Basidiomycota</taxon>
        <taxon>Agaricomycotina</taxon>
        <taxon>Agaricomycetes</taxon>
        <taxon>Agaricomycetidae</taxon>
        <taxon>Agaricales</taxon>
        <taxon>Agaricineae</taxon>
        <taxon>Agaricaceae</taxon>
        <taxon>Macrolepiota</taxon>
    </lineage>
</organism>
<gene>
    <name evidence="4" type="ORF">P691DRAFT_776664</name>
</gene>
<dbReference type="PANTHER" id="PTHR40465">
    <property type="entry name" value="CHROMOSOME 1, WHOLE GENOME SHOTGUN SEQUENCE"/>
    <property type="match status" value="1"/>
</dbReference>
<dbReference type="Pfam" id="PF20152">
    <property type="entry name" value="DUF6534"/>
    <property type="match status" value="1"/>
</dbReference>
<keyword evidence="2" id="KW-1133">Transmembrane helix</keyword>
<feature type="transmembrane region" description="Helical" evidence="2">
    <location>
        <begin position="119"/>
        <end position="139"/>
    </location>
</feature>
<feature type="domain" description="DUF6534" evidence="3">
    <location>
        <begin position="166"/>
        <end position="252"/>
    </location>
</feature>
<sequence length="338" mass="37687">MLITTFENTFGALLISTIFASYLVGVVTVQVHYYFTHYPDDRTLWKITVFLLFCFELAHTAGTAHSVYTHTIASPATIQARTTLPGIYIASLMGGFITFIVQTYLSVRVYRTLHPPWKLVGIVTGVLATLRAVAVVVLVSQLFGASDYRKSIADWGDLITGLLSASAATDVIIAVAMLYYLFTQRERSFRKVQQLIDKLMLITVRSGLLTSITAVTVLVIFQIIPYTFAWLAIYTCLAKLYTITFLSALNGRGELRQAMSAPHISDLRPAPSQADVSGGHTFHPKRSRSKRNRVGYSDDSPISIEMMTTTNVNIDGVHYEPRRSDVSSTKEDREKYAY</sequence>
<dbReference type="PANTHER" id="PTHR40465:SF1">
    <property type="entry name" value="DUF6534 DOMAIN-CONTAINING PROTEIN"/>
    <property type="match status" value="1"/>
</dbReference>
<feature type="transmembrane region" description="Helical" evidence="2">
    <location>
        <begin position="230"/>
        <end position="249"/>
    </location>
</feature>
<feature type="transmembrane region" description="Helical" evidence="2">
    <location>
        <begin position="47"/>
        <end position="67"/>
    </location>
</feature>